<protein>
    <submittedName>
        <fullName evidence="1">Uncharacterized protein</fullName>
    </submittedName>
</protein>
<proteinExistence type="predicted"/>
<sequence>MEELNEDNWKMSRLKFTVISAKPHSLNLFMGGFDFLVVSGAICSLCKRYGCNMVRSLSSKTCVGVSFVS</sequence>
<organism evidence="1 2">
    <name type="scientific">Trifolium pratense</name>
    <name type="common">Red clover</name>
    <dbReference type="NCBI Taxonomy" id="57577"/>
    <lineage>
        <taxon>Eukaryota</taxon>
        <taxon>Viridiplantae</taxon>
        <taxon>Streptophyta</taxon>
        <taxon>Embryophyta</taxon>
        <taxon>Tracheophyta</taxon>
        <taxon>Spermatophyta</taxon>
        <taxon>Magnoliopsida</taxon>
        <taxon>eudicotyledons</taxon>
        <taxon>Gunneridae</taxon>
        <taxon>Pentapetalae</taxon>
        <taxon>rosids</taxon>
        <taxon>fabids</taxon>
        <taxon>Fabales</taxon>
        <taxon>Fabaceae</taxon>
        <taxon>Papilionoideae</taxon>
        <taxon>50 kb inversion clade</taxon>
        <taxon>NPAAA clade</taxon>
        <taxon>Hologalegina</taxon>
        <taxon>IRL clade</taxon>
        <taxon>Trifolieae</taxon>
        <taxon>Trifolium</taxon>
    </lineage>
</organism>
<comment type="caution">
    <text evidence="1">The sequence shown here is derived from an EMBL/GenBank/DDBJ whole genome shotgun (WGS) entry which is preliminary data.</text>
</comment>
<gene>
    <name evidence="1" type="ORF">MILVUS5_LOCUS19739</name>
</gene>
<evidence type="ECO:0000313" key="2">
    <source>
        <dbReference type="Proteomes" id="UP001177021"/>
    </source>
</evidence>
<dbReference type="EMBL" id="CASHSV030000206">
    <property type="protein sequence ID" value="CAJ2652227.1"/>
    <property type="molecule type" value="Genomic_DNA"/>
</dbReference>
<accession>A0ACB0K6L2</accession>
<dbReference type="Proteomes" id="UP001177021">
    <property type="component" value="Unassembled WGS sequence"/>
</dbReference>
<reference evidence="1" key="1">
    <citation type="submission" date="2023-10" db="EMBL/GenBank/DDBJ databases">
        <authorList>
            <person name="Rodriguez Cubillos JULIANA M."/>
            <person name="De Vega J."/>
        </authorList>
    </citation>
    <scope>NUCLEOTIDE SEQUENCE</scope>
</reference>
<keyword evidence="2" id="KW-1185">Reference proteome</keyword>
<evidence type="ECO:0000313" key="1">
    <source>
        <dbReference type="EMBL" id="CAJ2652227.1"/>
    </source>
</evidence>
<name>A0ACB0K6L2_TRIPR</name>